<keyword evidence="2" id="KW-1185">Reference proteome</keyword>
<reference evidence="1 2" key="1">
    <citation type="submission" date="2017-01" db="EMBL/GenBank/DDBJ databases">
        <authorList>
            <person name="Mah S.A."/>
            <person name="Swanson W.J."/>
            <person name="Moy G.W."/>
            <person name="Vacquier V.D."/>
        </authorList>
    </citation>
    <scope>NUCLEOTIDE SEQUENCE [LARGE SCALE GENOMIC DNA]</scope>
</reference>
<dbReference type="SUPFAM" id="SSF69349">
    <property type="entry name" value="Phage fibre proteins"/>
    <property type="match status" value="1"/>
</dbReference>
<sequence>MIPLNENVKKKGLDPHMDYEAIVIDNNDPRRISQVRARVMGLMDDIEDKNLPWIRPHVSHIEGYLGGTQANAFGVFSVPVRGSRITVNFPTGNMYDAQYSMQARPTEAEQLPAALINYPHRIVMQLSTGTQLIIDRKTNEHFLIMSGDYNQTIFGDVNQTIIGNQSLIVTGNKSDIPDYILSDPVMTAGKLKASPAKRIKYLGKASGQAGNQYTHIKGNQTVLVDGNRETTVKGSDRLKVGKNYDIDTGGQVTVNGQAINLN</sequence>
<evidence type="ECO:0000313" key="1">
    <source>
        <dbReference type="EMBL" id="AQT28602.1"/>
    </source>
</evidence>
<dbReference type="Proteomes" id="UP000221250">
    <property type="component" value="Segment"/>
</dbReference>
<gene>
    <name evidence="1" type="ORF">YOLOSWAG_121</name>
</gene>
<name>A0A1S6L343_9CAUD</name>
<dbReference type="EMBL" id="KY448244">
    <property type="protein sequence ID" value="AQT28602.1"/>
    <property type="molecule type" value="Genomic_DNA"/>
</dbReference>
<organism evidence="1 2">
    <name type="scientific">Erwinia phage vB_EamM_Yoloswag</name>
    <dbReference type="NCBI Taxonomy" id="1958956"/>
    <lineage>
        <taxon>Viruses</taxon>
        <taxon>Duplodnaviria</taxon>
        <taxon>Heunggongvirae</taxon>
        <taxon>Uroviricota</taxon>
        <taxon>Caudoviricetes</taxon>
        <taxon>Yoloswagvirus</taxon>
        <taxon>Yoloswagvirus yoloswag</taxon>
    </lineage>
</organism>
<dbReference type="InterPro" id="IPR010609">
    <property type="entry name" value="Gp5_C"/>
</dbReference>
<evidence type="ECO:0000313" key="2">
    <source>
        <dbReference type="Proteomes" id="UP000221250"/>
    </source>
</evidence>
<accession>A0A1S6L343</accession>
<proteinExistence type="predicted"/>
<dbReference type="Pfam" id="PF06715">
    <property type="entry name" value="Gp5_C"/>
    <property type="match status" value="1"/>
</dbReference>
<protein>
    <submittedName>
        <fullName evidence="1">Putative tail-associated lysozyme</fullName>
    </submittedName>
</protein>